<dbReference type="Proteomes" id="UP000249557">
    <property type="component" value="Unassembled WGS sequence"/>
</dbReference>
<gene>
    <name evidence="2" type="ORF">DI626_00265</name>
</gene>
<protein>
    <submittedName>
        <fullName evidence="2">Uncharacterized protein</fullName>
    </submittedName>
</protein>
<organism evidence="2 3">
    <name type="scientific">Micavibrio aeruginosavorus</name>
    <dbReference type="NCBI Taxonomy" id="349221"/>
    <lineage>
        <taxon>Bacteria</taxon>
        <taxon>Pseudomonadati</taxon>
        <taxon>Bdellovibrionota</taxon>
        <taxon>Bdellovibrionia</taxon>
        <taxon>Bdellovibrionales</taxon>
        <taxon>Pseudobdellovibrionaceae</taxon>
        <taxon>Micavibrio</taxon>
    </lineage>
</organism>
<keyword evidence="1" id="KW-0472">Membrane</keyword>
<comment type="caution">
    <text evidence="2">The sequence shown here is derived from an EMBL/GenBank/DDBJ whole genome shotgun (WGS) entry which is preliminary data.</text>
</comment>
<proteinExistence type="predicted"/>
<reference evidence="2 3" key="1">
    <citation type="submission" date="2017-08" db="EMBL/GenBank/DDBJ databases">
        <title>Infants hospitalized years apart are colonized by the same room-sourced microbial strains.</title>
        <authorList>
            <person name="Brooks B."/>
            <person name="Olm M.R."/>
            <person name="Firek B.A."/>
            <person name="Baker R."/>
            <person name="Thomas B.C."/>
            <person name="Morowitz M.J."/>
            <person name="Banfield J.F."/>
        </authorList>
    </citation>
    <scope>NUCLEOTIDE SEQUENCE [LARGE SCALE GENOMIC DNA]</scope>
    <source>
        <strain evidence="2">S2_018_000_R2_104</strain>
    </source>
</reference>
<dbReference type="AlphaFoldDB" id="A0A2W5A947"/>
<sequence>MKKLLDLIPDPWKWAASGLAALVIVGGLIWLVHDWRAGTARISALEKDLKDERALHITLEGQYKAQIDALANERRAADERAIALDQLEKGVTQDAKDNDRPAGPVLRNYFDRLHRAHEGNTAP</sequence>
<accession>A0A2W5A947</accession>
<keyword evidence="1" id="KW-0812">Transmembrane</keyword>
<keyword evidence="1" id="KW-1133">Transmembrane helix</keyword>
<name>A0A2W5A947_9BACT</name>
<evidence type="ECO:0000313" key="3">
    <source>
        <dbReference type="Proteomes" id="UP000249557"/>
    </source>
</evidence>
<evidence type="ECO:0000313" key="2">
    <source>
        <dbReference type="EMBL" id="PZO89019.1"/>
    </source>
</evidence>
<feature type="transmembrane region" description="Helical" evidence="1">
    <location>
        <begin position="12"/>
        <end position="32"/>
    </location>
</feature>
<dbReference type="EMBL" id="QFNK01000002">
    <property type="protein sequence ID" value="PZO89019.1"/>
    <property type="molecule type" value="Genomic_DNA"/>
</dbReference>
<evidence type="ECO:0000256" key="1">
    <source>
        <dbReference type="SAM" id="Phobius"/>
    </source>
</evidence>